<proteinExistence type="predicted"/>
<gene>
    <name evidence="1" type="ORF">BDV98DRAFT_213388</name>
</gene>
<sequence>MESILFSSPDLRSLTLFGATPEGFEPTRVWPCSSDATKWQCFYVADDLCSVPTWQHSCSRYLQPLSIRSDQPRRSTTPFHLPLPDPWTRNSISPQTLGWRQDAMAFARPSTIAGITFNGDRALVEIIHRSVDSSLTPGERGVRGLFSSRGPFDQVIRLFHAPEYTTDLCLSLPNASAGRLSPSALPLPGPGYSAWLSFVDRLHSVEELDISRGYEIFHALIFPQVAVNTTSDSEESTRSHCRFHVVVHSTRSASPSFLAMCFLRQFPRSSRDHSIR</sequence>
<evidence type="ECO:0000313" key="1">
    <source>
        <dbReference type="EMBL" id="TFK98179.1"/>
    </source>
</evidence>
<keyword evidence="2" id="KW-1185">Reference proteome</keyword>
<evidence type="ECO:0000313" key="2">
    <source>
        <dbReference type="Proteomes" id="UP000305067"/>
    </source>
</evidence>
<dbReference type="EMBL" id="ML178841">
    <property type="protein sequence ID" value="TFK98179.1"/>
    <property type="molecule type" value="Genomic_DNA"/>
</dbReference>
<reference evidence="1 2" key="1">
    <citation type="journal article" date="2019" name="Nat. Ecol. Evol.">
        <title>Megaphylogeny resolves global patterns of mushroom evolution.</title>
        <authorList>
            <person name="Varga T."/>
            <person name="Krizsan K."/>
            <person name="Foldi C."/>
            <person name="Dima B."/>
            <person name="Sanchez-Garcia M."/>
            <person name="Sanchez-Ramirez S."/>
            <person name="Szollosi G.J."/>
            <person name="Szarkandi J.G."/>
            <person name="Papp V."/>
            <person name="Albert L."/>
            <person name="Andreopoulos W."/>
            <person name="Angelini C."/>
            <person name="Antonin V."/>
            <person name="Barry K.W."/>
            <person name="Bougher N.L."/>
            <person name="Buchanan P."/>
            <person name="Buyck B."/>
            <person name="Bense V."/>
            <person name="Catcheside P."/>
            <person name="Chovatia M."/>
            <person name="Cooper J."/>
            <person name="Damon W."/>
            <person name="Desjardin D."/>
            <person name="Finy P."/>
            <person name="Geml J."/>
            <person name="Haridas S."/>
            <person name="Hughes K."/>
            <person name="Justo A."/>
            <person name="Karasinski D."/>
            <person name="Kautmanova I."/>
            <person name="Kiss B."/>
            <person name="Kocsube S."/>
            <person name="Kotiranta H."/>
            <person name="LaButti K.M."/>
            <person name="Lechner B.E."/>
            <person name="Liimatainen K."/>
            <person name="Lipzen A."/>
            <person name="Lukacs Z."/>
            <person name="Mihaltcheva S."/>
            <person name="Morgado L.N."/>
            <person name="Niskanen T."/>
            <person name="Noordeloos M.E."/>
            <person name="Ohm R.A."/>
            <person name="Ortiz-Santana B."/>
            <person name="Ovrebo C."/>
            <person name="Racz N."/>
            <person name="Riley R."/>
            <person name="Savchenko A."/>
            <person name="Shiryaev A."/>
            <person name="Soop K."/>
            <person name="Spirin V."/>
            <person name="Szebenyi C."/>
            <person name="Tomsovsky M."/>
            <person name="Tulloss R.E."/>
            <person name="Uehling J."/>
            <person name="Grigoriev I.V."/>
            <person name="Vagvolgyi C."/>
            <person name="Papp T."/>
            <person name="Martin F.M."/>
            <person name="Miettinen O."/>
            <person name="Hibbett D.S."/>
            <person name="Nagy L.G."/>
        </authorList>
    </citation>
    <scope>NUCLEOTIDE SEQUENCE [LARGE SCALE GENOMIC DNA]</scope>
    <source>
        <strain evidence="1 2">CBS 309.79</strain>
    </source>
</reference>
<organism evidence="1 2">
    <name type="scientific">Pterulicium gracile</name>
    <dbReference type="NCBI Taxonomy" id="1884261"/>
    <lineage>
        <taxon>Eukaryota</taxon>
        <taxon>Fungi</taxon>
        <taxon>Dikarya</taxon>
        <taxon>Basidiomycota</taxon>
        <taxon>Agaricomycotina</taxon>
        <taxon>Agaricomycetes</taxon>
        <taxon>Agaricomycetidae</taxon>
        <taxon>Agaricales</taxon>
        <taxon>Pleurotineae</taxon>
        <taxon>Pterulaceae</taxon>
        <taxon>Pterulicium</taxon>
    </lineage>
</organism>
<dbReference type="Proteomes" id="UP000305067">
    <property type="component" value="Unassembled WGS sequence"/>
</dbReference>
<name>A0A5C3QAU1_9AGAR</name>
<dbReference type="AlphaFoldDB" id="A0A5C3QAU1"/>
<protein>
    <submittedName>
        <fullName evidence="1">Uncharacterized protein</fullName>
    </submittedName>
</protein>
<accession>A0A5C3QAU1</accession>